<gene>
    <name evidence="2" type="ORF">Fot_40203</name>
</gene>
<comment type="caution">
    <text evidence="2">The sequence shown here is derived from an EMBL/GenBank/DDBJ whole genome shotgun (WGS) entry which is preliminary data.</text>
</comment>
<name>A0ABD1S6S3_9LAMI</name>
<sequence>MDRLVGLSTGLAHESVSSCANSKIFKDMGCSNGYIGVNLTPRLIDFRLSFIFIVSFIGLRFVFYTKRRSLRHCQSAAWSLYSSKKMQNIEKRTGIWAFKRRFAKILNKTCTDLIMEISSRLGLFTVNSA</sequence>
<keyword evidence="3" id="KW-1185">Reference proteome</keyword>
<dbReference type="EMBL" id="JBFOLJ010000011">
    <property type="protein sequence ID" value="KAL2496446.1"/>
    <property type="molecule type" value="Genomic_DNA"/>
</dbReference>
<reference evidence="3" key="1">
    <citation type="submission" date="2024-07" db="EMBL/GenBank/DDBJ databases">
        <title>Two chromosome-level genome assemblies of Korean endemic species Abeliophyllum distichum and Forsythia ovata (Oleaceae).</title>
        <authorList>
            <person name="Jang H."/>
        </authorList>
    </citation>
    <scope>NUCLEOTIDE SEQUENCE [LARGE SCALE GENOMIC DNA]</scope>
</reference>
<protein>
    <submittedName>
        <fullName evidence="2">Uncharacterized protein</fullName>
    </submittedName>
</protein>
<dbReference type="Proteomes" id="UP001604277">
    <property type="component" value="Unassembled WGS sequence"/>
</dbReference>
<evidence type="ECO:0000313" key="3">
    <source>
        <dbReference type="Proteomes" id="UP001604277"/>
    </source>
</evidence>
<keyword evidence="1" id="KW-0472">Membrane</keyword>
<proteinExistence type="predicted"/>
<accession>A0ABD1S6S3</accession>
<keyword evidence="1" id="KW-0812">Transmembrane</keyword>
<feature type="transmembrane region" description="Helical" evidence="1">
    <location>
        <begin position="46"/>
        <end position="63"/>
    </location>
</feature>
<dbReference type="AlphaFoldDB" id="A0ABD1S6S3"/>
<evidence type="ECO:0000313" key="2">
    <source>
        <dbReference type="EMBL" id="KAL2496446.1"/>
    </source>
</evidence>
<organism evidence="2 3">
    <name type="scientific">Forsythia ovata</name>
    <dbReference type="NCBI Taxonomy" id="205694"/>
    <lineage>
        <taxon>Eukaryota</taxon>
        <taxon>Viridiplantae</taxon>
        <taxon>Streptophyta</taxon>
        <taxon>Embryophyta</taxon>
        <taxon>Tracheophyta</taxon>
        <taxon>Spermatophyta</taxon>
        <taxon>Magnoliopsida</taxon>
        <taxon>eudicotyledons</taxon>
        <taxon>Gunneridae</taxon>
        <taxon>Pentapetalae</taxon>
        <taxon>asterids</taxon>
        <taxon>lamiids</taxon>
        <taxon>Lamiales</taxon>
        <taxon>Oleaceae</taxon>
        <taxon>Forsythieae</taxon>
        <taxon>Forsythia</taxon>
    </lineage>
</organism>
<evidence type="ECO:0000256" key="1">
    <source>
        <dbReference type="SAM" id="Phobius"/>
    </source>
</evidence>
<keyword evidence="1" id="KW-1133">Transmembrane helix</keyword>